<dbReference type="STRING" id="6185.A0A095C1E0"/>
<organism evidence="1">
    <name type="scientific">Schistosoma haematobium</name>
    <name type="common">Blood fluke</name>
    <dbReference type="NCBI Taxonomy" id="6185"/>
    <lineage>
        <taxon>Eukaryota</taxon>
        <taxon>Metazoa</taxon>
        <taxon>Spiralia</taxon>
        <taxon>Lophotrochozoa</taxon>
        <taxon>Platyhelminthes</taxon>
        <taxon>Trematoda</taxon>
        <taxon>Digenea</taxon>
        <taxon>Strigeidida</taxon>
        <taxon>Schistosomatoidea</taxon>
        <taxon>Schistosomatidae</taxon>
        <taxon>Schistosoma</taxon>
    </lineage>
</organism>
<dbReference type="InterPro" id="IPR012677">
    <property type="entry name" value="Nucleotide-bd_a/b_plait_sf"/>
</dbReference>
<dbReference type="InterPro" id="IPR035979">
    <property type="entry name" value="RBD_domain_sf"/>
</dbReference>
<proteinExistence type="predicted"/>
<reference evidence="1" key="1">
    <citation type="journal article" date="2012" name="Nat. Genet.">
        <title>Whole-genome sequence of Schistosoma haematobium.</title>
        <authorList>
            <person name="Young N.D."/>
            <person name="Jex A.R."/>
            <person name="Li B."/>
            <person name="Liu S."/>
            <person name="Yang L."/>
            <person name="Xiong Z."/>
            <person name="Li Y."/>
            <person name="Cantacessi C."/>
            <person name="Hall R.S."/>
            <person name="Xu X."/>
            <person name="Chen F."/>
            <person name="Wu X."/>
            <person name="Zerlotini A."/>
            <person name="Oliveira G."/>
            <person name="Hofmann A."/>
            <person name="Zhang G."/>
            <person name="Fang X."/>
            <person name="Kang Y."/>
            <person name="Campbell B.E."/>
            <person name="Loukas A."/>
            <person name="Ranganathan S."/>
            <person name="Rollinson D."/>
            <person name="Rinaldi G."/>
            <person name="Brindley P.J."/>
            <person name="Yang H."/>
            <person name="Wang J."/>
            <person name="Wang J."/>
            <person name="Gasser R.B."/>
        </authorList>
    </citation>
    <scope>NUCLEOTIDE SEQUENCE [LARGE SCALE GENOMIC DNA]</scope>
</reference>
<evidence type="ECO:0008006" key="2">
    <source>
        <dbReference type="Google" id="ProtNLM"/>
    </source>
</evidence>
<sequence length="63" mass="7684">MQENDLRVIFEEFGPIYDLLILRDKITGMHKVYKELNNNLHMKSNDRLIFINEYNIIHRNHVN</sequence>
<gene>
    <name evidence="1" type="ORF">MS3_03624</name>
</gene>
<dbReference type="AlphaFoldDB" id="A0A095C1E0"/>
<evidence type="ECO:0000313" key="1">
    <source>
        <dbReference type="EMBL" id="KGB35383.1"/>
    </source>
</evidence>
<dbReference type="SUPFAM" id="SSF54928">
    <property type="entry name" value="RNA-binding domain, RBD"/>
    <property type="match status" value="1"/>
</dbReference>
<dbReference type="Gene3D" id="3.30.70.330">
    <property type="match status" value="1"/>
</dbReference>
<dbReference type="GO" id="GO:0003676">
    <property type="term" value="F:nucleic acid binding"/>
    <property type="evidence" value="ECO:0007669"/>
    <property type="project" value="InterPro"/>
</dbReference>
<dbReference type="EMBL" id="KL250680">
    <property type="protein sequence ID" value="KGB35383.1"/>
    <property type="molecule type" value="Genomic_DNA"/>
</dbReference>
<name>A0A095C1E0_SCHHA</name>
<protein>
    <recommendedName>
        <fullName evidence="2">RRM domain-containing protein</fullName>
    </recommendedName>
</protein>
<accession>A0A095C1E0</accession>